<gene>
    <name evidence="1" type="ORF">DXN05_22915</name>
</gene>
<accession>A0A3E1NCT2</accession>
<sequence>MFITDAIRAFGGFLDYSWGTLNPVIANKQYTSNENTLAEWLQLNWELLVVQPSLPAGNVLPVYGNGLLVCEDGSRITAPAVVPDYIIYAVPAEEVRDVLHHTKAGKGAFRFSRLVGFENGSYSNKPPFAYVLTHDETGSMERVWPLAQVQFVLQRV</sequence>
<evidence type="ECO:0000313" key="1">
    <source>
        <dbReference type="EMBL" id="RFM25815.1"/>
    </source>
</evidence>
<proteinExistence type="predicted"/>
<comment type="caution">
    <text evidence="1">The sequence shown here is derived from an EMBL/GenBank/DDBJ whole genome shotgun (WGS) entry which is preliminary data.</text>
</comment>
<dbReference type="Proteomes" id="UP000261284">
    <property type="component" value="Unassembled WGS sequence"/>
</dbReference>
<protein>
    <submittedName>
        <fullName evidence="1">Uncharacterized protein</fullName>
    </submittedName>
</protein>
<organism evidence="1 2">
    <name type="scientific">Deminuibacter soli</name>
    <dbReference type="NCBI Taxonomy" id="2291815"/>
    <lineage>
        <taxon>Bacteria</taxon>
        <taxon>Pseudomonadati</taxon>
        <taxon>Bacteroidota</taxon>
        <taxon>Chitinophagia</taxon>
        <taxon>Chitinophagales</taxon>
        <taxon>Chitinophagaceae</taxon>
        <taxon>Deminuibacter</taxon>
    </lineage>
</organism>
<evidence type="ECO:0000313" key="2">
    <source>
        <dbReference type="Proteomes" id="UP000261284"/>
    </source>
</evidence>
<dbReference type="OrthoDB" id="6288432at2"/>
<dbReference type="EMBL" id="QTJU01000014">
    <property type="protein sequence ID" value="RFM25815.1"/>
    <property type="molecule type" value="Genomic_DNA"/>
</dbReference>
<dbReference type="AlphaFoldDB" id="A0A3E1NCT2"/>
<dbReference type="RefSeq" id="WP_116849644.1">
    <property type="nucleotide sequence ID" value="NZ_QTJU01000014.1"/>
</dbReference>
<keyword evidence="2" id="KW-1185">Reference proteome</keyword>
<name>A0A3E1NCT2_9BACT</name>
<reference evidence="1 2" key="1">
    <citation type="submission" date="2018-08" db="EMBL/GenBank/DDBJ databases">
        <title>Chitinophagaceae sp. K23C18032701, a novel bacterium isolated from forest soil.</title>
        <authorList>
            <person name="Wang C."/>
        </authorList>
    </citation>
    <scope>NUCLEOTIDE SEQUENCE [LARGE SCALE GENOMIC DNA]</scope>
    <source>
        <strain evidence="1 2">K23C18032701</strain>
    </source>
</reference>